<name>A0A9D1FX36_9BACT</name>
<comment type="caution">
    <text evidence="2">The sequence shown here is derived from an EMBL/GenBank/DDBJ whole genome shotgun (WGS) entry which is preliminary data.</text>
</comment>
<feature type="region of interest" description="Disordered" evidence="1">
    <location>
        <begin position="101"/>
        <end position="135"/>
    </location>
</feature>
<dbReference type="Proteomes" id="UP000824139">
    <property type="component" value="Unassembled WGS sequence"/>
</dbReference>
<evidence type="ECO:0000313" key="2">
    <source>
        <dbReference type="EMBL" id="HIS83538.1"/>
    </source>
</evidence>
<sequence>MQISLNTYKPYTQNYKALNQAKPMQKHNVNFTSGYGAEEFNVIDNPDLTPRSNGERWRNIAKAIKMMTIDHYKETHGIFPQKPKPLFTEEEFKKYRDSFYEGTDAEGMNPEDLVPGNPYDKYVIDDYSPASDVED</sequence>
<protein>
    <submittedName>
        <fullName evidence="2">Uncharacterized protein</fullName>
    </submittedName>
</protein>
<reference evidence="2" key="2">
    <citation type="journal article" date="2021" name="PeerJ">
        <title>Extensive microbial diversity within the chicken gut microbiome revealed by metagenomics and culture.</title>
        <authorList>
            <person name="Gilroy R."/>
            <person name="Ravi A."/>
            <person name="Getino M."/>
            <person name="Pursley I."/>
            <person name="Horton D.L."/>
            <person name="Alikhan N.F."/>
            <person name="Baker D."/>
            <person name="Gharbi K."/>
            <person name="Hall N."/>
            <person name="Watson M."/>
            <person name="Adriaenssens E.M."/>
            <person name="Foster-Nyarko E."/>
            <person name="Jarju S."/>
            <person name="Secka A."/>
            <person name="Antonio M."/>
            <person name="Oren A."/>
            <person name="Chaudhuri R.R."/>
            <person name="La Ragione R."/>
            <person name="Hildebrand F."/>
            <person name="Pallen M.J."/>
        </authorList>
    </citation>
    <scope>NUCLEOTIDE SEQUENCE</scope>
    <source>
        <strain evidence="2">CHK152-2994</strain>
    </source>
</reference>
<organism evidence="2 3">
    <name type="scientific">Candidatus Scatenecus faecavium</name>
    <dbReference type="NCBI Taxonomy" id="2840915"/>
    <lineage>
        <taxon>Bacteria</taxon>
        <taxon>Candidatus Scatenecus</taxon>
    </lineage>
</organism>
<evidence type="ECO:0000256" key="1">
    <source>
        <dbReference type="SAM" id="MobiDB-lite"/>
    </source>
</evidence>
<dbReference type="AlphaFoldDB" id="A0A9D1FX36"/>
<reference evidence="2" key="1">
    <citation type="submission" date="2020-10" db="EMBL/GenBank/DDBJ databases">
        <authorList>
            <person name="Gilroy R."/>
        </authorList>
    </citation>
    <scope>NUCLEOTIDE SEQUENCE</scope>
    <source>
        <strain evidence="2">CHK152-2994</strain>
    </source>
</reference>
<proteinExistence type="predicted"/>
<gene>
    <name evidence="2" type="ORF">IAD41_08055</name>
</gene>
<evidence type="ECO:0000313" key="3">
    <source>
        <dbReference type="Proteomes" id="UP000824139"/>
    </source>
</evidence>
<dbReference type="EMBL" id="DVJO01000174">
    <property type="protein sequence ID" value="HIS83538.1"/>
    <property type="molecule type" value="Genomic_DNA"/>
</dbReference>
<accession>A0A9D1FX36</accession>